<evidence type="ECO:0000313" key="3">
    <source>
        <dbReference type="Proteomes" id="UP000192578"/>
    </source>
</evidence>
<keyword evidence="1" id="KW-0812">Transmembrane</keyword>
<name>A0A9X6NHC6_HYPEX</name>
<keyword evidence="1" id="KW-0472">Membrane</keyword>
<evidence type="ECO:0000256" key="1">
    <source>
        <dbReference type="SAM" id="Phobius"/>
    </source>
</evidence>
<reference evidence="3" key="1">
    <citation type="submission" date="2017-01" db="EMBL/GenBank/DDBJ databases">
        <title>Comparative genomics of anhydrobiosis in the tardigrade Hypsibius dujardini.</title>
        <authorList>
            <person name="Yoshida Y."/>
            <person name="Koutsovoulos G."/>
            <person name="Laetsch D."/>
            <person name="Stevens L."/>
            <person name="Kumar S."/>
            <person name="Horikawa D."/>
            <person name="Ishino K."/>
            <person name="Komine S."/>
            <person name="Tomita M."/>
            <person name="Blaxter M."/>
            <person name="Arakawa K."/>
        </authorList>
    </citation>
    <scope>NUCLEOTIDE SEQUENCE [LARGE SCALE GENOMIC DNA]</scope>
    <source>
        <strain evidence="3">Z151</strain>
    </source>
</reference>
<keyword evidence="1" id="KW-1133">Transmembrane helix</keyword>
<feature type="transmembrane region" description="Helical" evidence="1">
    <location>
        <begin position="60"/>
        <end position="82"/>
    </location>
</feature>
<proteinExistence type="predicted"/>
<organism evidence="2 3">
    <name type="scientific">Hypsibius exemplaris</name>
    <name type="common">Freshwater tardigrade</name>
    <dbReference type="NCBI Taxonomy" id="2072580"/>
    <lineage>
        <taxon>Eukaryota</taxon>
        <taxon>Metazoa</taxon>
        <taxon>Ecdysozoa</taxon>
        <taxon>Tardigrada</taxon>
        <taxon>Eutardigrada</taxon>
        <taxon>Parachela</taxon>
        <taxon>Hypsibioidea</taxon>
        <taxon>Hypsibiidae</taxon>
        <taxon>Hypsibius</taxon>
    </lineage>
</organism>
<gene>
    <name evidence="2" type="ORF">BV898_18666</name>
</gene>
<sequence>MGKKPASSLTSNDRRLEELASLNQLAKSYLSRKPDSLPDSEQSLLQAIGKYSVRGKRTRISWRVAAFIGGLLLSSFCLWFFIPRNVLPAVLRLSLIQILPYWDWTHLKDVPCLWKKPEDVPETVQNTTVIPDHCVVCEDLIGIYERPGGTLNAVQVGDDFLVEQLPLILRKVFMVEPEGPSLRLNPILKLHLDDESLIPCRFLTNLRTKQAFQFNTFLHKVQRKDLQVPWFGFWEFCEHHHIKECRPIIPRPPELPTMLEIADSFWFFTASNFTSIKYKFVDLSYSVFWYTQMSGSSKIRLSPKPPCHEVCHSMDAELHPGDALLTTTDLFEVSWMPGPEGEVLAVAAGAL</sequence>
<dbReference type="OrthoDB" id="10059103at2759"/>
<dbReference type="Proteomes" id="UP000192578">
    <property type="component" value="Unassembled WGS sequence"/>
</dbReference>
<accession>A0A9X6NHC6</accession>
<evidence type="ECO:0000313" key="2">
    <source>
        <dbReference type="EMBL" id="OWA54255.1"/>
    </source>
</evidence>
<comment type="caution">
    <text evidence="2">The sequence shown here is derived from an EMBL/GenBank/DDBJ whole genome shotgun (WGS) entry which is preliminary data.</text>
</comment>
<dbReference type="EMBL" id="MTYJ01000385">
    <property type="protein sequence ID" value="OWA54255.1"/>
    <property type="molecule type" value="Genomic_DNA"/>
</dbReference>
<keyword evidence="3" id="KW-1185">Reference proteome</keyword>
<protein>
    <submittedName>
        <fullName evidence="2">Uncharacterized protein</fullName>
    </submittedName>
</protein>
<dbReference type="AlphaFoldDB" id="A0A9X6NHC6"/>